<evidence type="ECO:0008006" key="2">
    <source>
        <dbReference type="Google" id="ProtNLM"/>
    </source>
</evidence>
<dbReference type="EMBL" id="CP159204">
    <property type="protein sequence ID" value="XCF16843.1"/>
    <property type="molecule type" value="Genomic_DNA"/>
</dbReference>
<proteinExistence type="predicted"/>
<gene>
    <name evidence="1" type="ORF">ABSL23_02215</name>
</gene>
<organism evidence="1">
    <name type="scientific">Halobacterium sp. NMX12-1</name>
    <dbReference type="NCBI Taxonomy" id="3166650"/>
    <lineage>
        <taxon>Archaea</taxon>
        <taxon>Methanobacteriati</taxon>
        <taxon>Methanobacteriota</taxon>
        <taxon>Stenosarchaea group</taxon>
        <taxon>Halobacteria</taxon>
        <taxon>Halobacteriales</taxon>
        <taxon>Halobacteriaceae</taxon>
        <taxon>Halobacterium</taxon>
    </lineage>
</organism>
<dbReference type="Gene3D" id="1.10.10.10">
    <property type="entry name" value="Winged helix-like DNA-binding domain superfamily/Winged helix DNA-binding domain"/>
    <property type="match status" value="1"/>
</dbReference>
<dbReference type="KEGG" id="hanx:ABSL23_02215"/>
<dbReference type="InterPro" id="IPR036390">
    <property type="entry name" value="WH_DNA-bd_sf"/>
</dbReference>
<evidence type="ECO:0000313" key="1">
    <source>
        <dbReference type="EMBL" id="XCF16843.1"/>
    </source>
</evidence>
<dbReference type="SUPFAM" id="SSF46785">
    <property type="entry name" value="Winged helix' DNA-binding domain"/>
    <property type="match status" value="1"/>
</dbReference>
<reference evidence="1" key="1">
    <citation type="submission" date="2024-06" db="EMBL/GenBank/DDBJ databases">
        <title>Genome Sequence of an extremely halophilic archaeon isolated from Permian era halite, Salado Formation, Carlsbad, New Mexico: Halobacterium sp. strain NMX12-1.</title>
        <authorList>
            <person name="Sotoa L."/>
            <person name="DasSarma P."/>
            <person name="Anton B.P."/>
            <person name="Vincze T."/>
            <person name="Verma I."/>
            <person name="Eralp B."/>
            <person name="Powers D.W."/>
            <person name="Dozier B.L."/>
            <person name="Roberts R.J."/>
            <person name="DasSarma S."/>
        </authorList>
    </citation>
    <scope>NUCLEOTIDE SEQUENCE</scope>
    <source>
        <strain evidence="1">NMX12-1</strain>
    </source>
</reference>
<name>A0AAU8CDM8_9EURY</name>
<protein>
    <recommendedName>
        <fullName evidence="2">Winged helix-turn-helix domain-containing protein</fullName>
    </recommendedName>
</protein>
<dbReference type="AlphaFoldDB" id="A0AAU8CDM8"/>
<accession>A0AAU8CDM8</accession>
<sequence>MTTLDDRILEYLDTDAAATPRTIARSRRRPVSTQKIRERLRVLAQAGYVEPWTDDYDLFSLTIWGRLYLDGEARADQIVPEPSPQRPGYVLD</sequence>
<dbReference type="InterPro" id="IPR036388">
    <property type="entry name" value="WH-like_DNA-bd_sf"/>
</dbReference>